<evidence type="ECO:0000256" key="9">
    <source>
        <dbReference type="ARBA" id="ARBA00023125"/>
    </source>
</evidence>
<dbReference type="SUPFAM" id="SSF56712">
    <property type="entry name" value="Prokaryotic type I DNA topoisomerase"/>
    <property type="match status" value="1"/>
</dbReference>
<evidence type="ECO:0000256" key="3">
    <source>
        <dbReference type="ARBA" id="ARBA00022723"/>
    </source>
</evidence>
<evidence type="ECO:0000256" key="11">
    <source>
        <dbReference type="HAMAP-Rule" id="MF_00952"/>
    </source>
</evidence>
<dbReference type="HAMAP" id="MF_00952">
    <property type="entry name" value="Topoisom_1_prok"/>
    <property type="match status" value="1"/>
</dbReference>
<keyword evidence="4" id="KW-0677">Repeat</keyword>
<dbReference type="SMART" id="SM00436">
    <property type="entry name" value="TOP1Bc"/>
    <property type="match status" value="1"/>
</dbReference>
<dbReference type="CDD" id="cd03363">
    <property type="entry name" value="TOPRIM_TopoIA_TopoI"/>
    <property type="match status" value="1"/>
</dbReference>
<comment type="catalytic activity">
    <reaction evidence="1 11">
        <text>ATP-independent breakage of single-stranded DNA, followed by passage and rejoining.</text>
        <dbReference type="EC" id="5.6.2.1"/>
    </reaction>
</comment>
<dbReference type="InterPro" id="IPR013498">
    <property type="entry name" value="Topo_IA_Znf"/>
</dbReference>
<evidence type="ECO:0000256" key="6">
    <source>
        <dbReference type="ARBA" id="ARBA00022833"/>
    </source>
</evidence>
<evidence type="ECO:0000256" key="7">
    <source>
        <dbReference type="ARBA" id="ARBA00022842"/>
    </source>
</evidence>
<gene>
    <name evidence="11 14" type="primary">topA</name>
    <name evidence="14" type="ORF">D9V67_01445</name>
</gene>
<dbReference type="InterPro" id="IPR005733">
    <property type="entry name" value="TopoI_bac-type"/>
</dbReference>
<dbReference type="Pfam" id="PF01396">
    <property type="entry name" value="Zn_ribbon_Top1"/>
    <property type="match status" value="2"/>
</dbReference>
<feature type="site" description="Interaction with DNA" evidence="11">
    <location>
        <position position="169"/>
    </location>
</feature>
<dbReference type="InterPro" id="IPR034149">
    <property type="entry name" value="TOPRIM_TopoI"/>
</dbReference>
<dbReference type="EMBL" id="CP034879">
    <property type="protein sequence ID" value="QCI20422.1"/>
    <property type="molecule type" value="Genomic_DNA"/>
</dbReference>
<keyword evidence="8 11" id="KW-0799">Topoisomerase</keyword>
<dbReference type="InterPro" id="IPR003601">
    <property type="entry name" value="Topo_IA_2"/>
</dbReference>
<feature type="site" description="Interaction with DNA" evidence="11">
    <location>
        <position position="502"/>
    </location>
</feature>
<dbReference type="PROSITE" id="PS52039">
    <property type="entry name" value="TOPO_IA_2"/>
    <property type="match status" value="1"/>
</dbReference>
<organism evidence="14 15">
    <name type="scientific">Buchnera aphidicola</name>
    <name type="common">Brachycaudus cardui</name>
    <dbReference type="NCBI Taxonomy" id="557993"/>
    <lineage>
        <taxon>Bacteria</taxon>
        <taxon>Pseudomonadati</taxon>
        <taxon>Pseudomonadota</taxon>
        <taxon>Gammaproteobacteria</taxon>
        <taxon>Enterobacterales</taxon>
        <taxon>Erwiniaceae</taxon>
        <taxon>Buchnera</taxon>
    </lineage>
</organism>
<keyword evidence="3" id="KW-0479">Metal-binding</keyword>
<dbReference type="InterPro" id="IPR013826">
    <property type="entry name" value="Topo_IA_cen_sub3"/>
</dbReference>
<feature type="site" description="Interaction with DNA" evidence="11">
    <location>
        <position position="174"/>
    </location>
</feature>
<keyword evidence="6" id="KW-0862">Zinc</keyword>
<dbReference type="Pfam" id="PF21372">
    <property type="entry name" value="Zn_ribbon_bTOP1"/>
    <property type="match status" value="1"/>
</dbReference>
<reference evidence="14 15" key="2">
    <citation type="submission" date="2019-05" db="EMBL/GenBank/DDBJ databases">
        <title>Genome evolution of the obligate endosymbiont Buchnera aphidicola.</title>
        <authorList>
            <person name="Moran N.A."/>
        </authorList>
    </citation>
    <scope>NUCLEOTIDE SEQUENCE [LARGE SCALE GENOMIC DNA]</scope>
    <source>
        <strain evidence="14 15">Bca</strain>
    </source>
</reference>
<dbReference type="InterPro" id="IPR049330">
    <property type="entry name" value="TOP1_Znf"/>
</dbReference>
<dbReference type="FunFam" id="3.40.50.140:FF:000001">
    <property type="entry name" value="DNA topoisomerase 1"/>
    <property type="match status" value="1"/>
</dbReference>
<protein>
    <recommendedName>
        <fullName evidence="11">DNA topoisomerase 1</fullName>
        <ecNumber evidence="11">5.6.2.1</ecNumber>
    </recommendedName>
    <alternativeName>
        <fullName evidence="11">DNA topoisomerase I</fullName>
    </alternativeName>
</protein>
<dbReference type="InterPro" id="IPR006171">
    <property type="entry name" value="TOPRIM_dom"/>
</dbReference>
<dbReference type="GO" id="GO:0006265">
    <property type="term" value="P:DNA topological change"/>
    <property type="evidence" value="ECO:0007669"/>
    <property type="project" value="UniProtKB-UniRule"/>
</dbReference>
<dbReference type="OrthoDB" id="9804262at2"/>
<dbReference type="InterPro" id="IPR013825">
    <property type="entry name" value="Topo_IA_cen_sub2"/>
</dbReference>
<dbReference type="SMART" id="SM00437">
    <property type="entry name" value="TOP1Ac"/>
    <property type="match status" value="1"/>
</dbReference>
<feature type="domain" description="Topo IA-type catalytic" evidence="13">
    <location>
        <begin position="155"/>
        <end position="570"/>
    </location>
</feature>
<dbReference type="PANTHER" id="PTHR42785">
    <property type="entry name" value="DNA TOPOISOMERASE, TYPE IA, CORE"/>
    <property type="match status" value="1"/>
</dbReference>
<dbReference type="Pfam" id="PF01131">
    <property type="entry name" value="Topoisom_bac"/>
    <property type="match status" value="1"/>
</dbReference>
<dbReference type="Gene3D" id="1.10.290.10">
    <property type="entry name" value="Topoisomerase I, domain 4"/>
    <property type="match status" value="1"/>
</dbReference>
<keyword evidence="9 11" id="KW-0238">DNA-binding</keyword>
<feature type="site" description="Interaction with DNA" evidence="11">
    <location>
        <position position="318"/>
    </location>
</feature>
<dbReference type="Gene3D" id="2.20.25.10">
    <property type="match status" value="1"/>
</dbReference>
<dbReference type="Pfam" id="PF01751">
    <property type="entry name" value="Toprim"/>
    <property type="match status" value="1"/>
</dbReference>
<dbReference type="GO" id="GO:0005694">
    <property type="term" value="C:chromosome"/>
    <property type="evidence" value="ECO:0007669"/>
    <property type="project" value="InterPro"/>
</dbReference>
<evidence type="ECO:0000256" key="2">
    <source>
        <dbReference type="ARBA" id="ARBA00009446"/>
    </source>
</evidence>
<evidence type="ECO:0000256" key="1">
    <source>
        <dbReference type="ARBA" id="ARBA00000213"/>
    </source>
</evidence>
<dbReference type="EC" id="5.6.2.1" evidence="11"/>
<dbReference type="PRINTS" id="PR00417">
    <property type="entry name" value="PRTPISMRASEI"/>
</dbReference>
<comment type="function">
    <text evidence="11">Releases the supercoiling and torsional tension of DNA, which is introduced during the DNA replication and transcription, by transiently cleaving and rejoining one strand of the DNA duplex. Introduces a single-strand break via transesterification at a target site in duplex DNA. The scissile phosphodiester is attacked by the catalytic tyrosine of the enzyme, resulting in the formation of a DNA-(5'-phosphotyrosyl)-enzyme intermediate and the expulsion of a 3'-OH DNA strand. The free DNA strand then undergoes passage around the unbroken strand, thus removing DNA supercoils. Finally, in the religation step, the DNA 3'-OH attacks the covalent intermediate to expel the active-site tyrosine and restore the DNA phosphodiester backbone.</text>
</comment>
<evidence type="ECO:0000256" key="4">
    <source>
        <dbReference type="ARBA" id="ARBA00022737"/>
    </source>
</evidence>
<dbReference type="PANTHER" id="PTHR42785:SF1">
    <property type="entry name" value="DNA TOPOISOMERASE"/>
    <property type="match status" value="1"/>
</dbReference>
<dbReference type="InterPro" id="IPR023406">
    <property type="entry name" value="Topo_IA_AS"/>
</dbReference>
<evidence type="ECO:0000256" key="5">
    <source>
        <dbReference type="ARBA" id="ARBA00022771"/>
    </source>
</evidence>
<dbReference type="PROSITE" id="PS00396">
    <property type="entry name" value="TOPO_IA_1"/>
    <property type="match status" value="1"/>
</dbReference>
<keyword evidence="10 11" id="KW-0413">Isomerase</keyword>
<dbReference type="GO" id="GO:0003917">
    <property type="term" value="F:DNA topoisomerase type I (single strand cut, ATP-independent) activity"/>
    <property type="evidence" value="ECO:0007669"/>
    <property type="project" value="UniProtKB-UniRule"/>
</dbReference>
<dbReference type="GO" id="GO:0003677">
    <property type="term" value="F:DNA binding"/>
    <property type="evidence" value="ECO:0007669"/>
    <property type="project" value="UniProtKB-KW"/>
</dbReference>
<keyword evidence="5" id="KW-0863">Zinc-finger</keyword>
<evidence type="ECO:0000313" key="14">
    <source>
        <dbReference type="EMBL" id="QCI20422.1"/>
    </source>
</evidence>
<dbReference type="Gene3D" id="2.70.20.10">
    <property type="entry name" value="Topoisomerase I, domain 3"/>
    <property type="match status" value="1"/>
</dbReference>
<dbReference type="AlphaFoldDB" id="A0A4D6XS68"/>
<keyword evidence="7" id="KW-0460">Magnesium</keyword>
<feature type="domain" description="Toprim" evidence="12">
    <location>
        <begin position="3"/>
        <end position="139"/>
    </location>
</feature>
<dbReference type="InterPro" id="IPR013824">
    <property type="entry name" value="Topo_IA_cen_sub1"/>
</dbReference>
<evidence type="ECO:0000313" key="15">
    <source>
        <dbReference type="Proteomes" id="UP000298594"/>
    </source>
</evidence>
<dbReference type="Gene3D" id="3.40.50.140">
    <property type="match status" value="1"/>
</dbReference>
<evidence type="ECO:0000259" key="13">
    <source>
        <dbReference type="PROSITE" id="PS52039"/>
    </source>
</evidence>
<feature type="region of interest" description="Interaction with DNA" evidence="11">
    <location>
        <begin position="189"/>
        <end position="194"/>
    </location>
</feature>
<comment type="similarity">
    <text evidence="2 11">Belongs to the type IA topoisomerase family.</text>
</comment>
<dbReference type="InterPro" id="IPR028612">
    <property type="entry name" value="Topoisom_1_IA"/>
</dbReference>
<dbReference type="SUPFAM" id="SSF57783">
    <property type="entry name" value="Zinc beta-ribbon"/>
    <property type="match status" value="3"/>
</dbReference>
<dbReference type="SMART" id="SM00493">
    <property type="entry name" value="TOPRIM"/>
    <property type="match status" value="1"/>
</dbReference>
<feature type="site" description="Interaction with DNA" evidence="11">
    <location>
        <position position="33"/>
    </location>
</feature>
<accession>A0A4D6XS68</accession>
<dbReference type="GO" id="GO:0008270">
    <property type="term" value="F:zinc ion binding"/>
    <property type="evidence" value="ECO:0007669"/>
    <property type="project" value="UniProtKB-KW"/>
</dbReference>
<dbReference type="Gene3D" id="3.30.65.10">
    <property type="entry name" value="Bacterial Topoisomerase I, domain 1"/>
    <property type="match status" value="3"/>
</dbReference>
<feature type="active site" description="O-(5'-phospho-DNA)-tyrosine intermediate" evidence="11">
    <location>
        <position position="316"/>
    </location>
</feature>
<dbReference type="InterPro" id="IPR013497">
    <property type="entry name" value="Topo_IA_cen"/>
</dbReference>
<sequence length="859" mass="99376">MQKSLVIVESPAKAKTINQYLGDNYIVKSSVGHVRDLLTTNAKNKDTIKQSILISKKFDQKNILIQKMGIDPYQNWKAEYHILPGKEKIISELKNIANQVDYIYLATDLDREGEAIAWHLQEVIGGDVSKFRRVVFNEITKHSIEKAFKNIGYINMNRVRAQQARRFMDRIVGYMISPLLWTKISRGLSAGRVQSVAVRIISEREHIIKNFIPEEYWKLSISLFSKKRKFITMNVTHYKDQIFCLTKKEEVDFAIEKIKKSFLIIQKCEDKVYYKAAPAPFITSTLQQSSSLKLGFSVKKTMFLAQKLYEAGYITYIRTDSYYLSKHAIKTVRLYIQSYYGNDYLPEQPNVYSNQKHSQEAHEAIRPSNIKIKLIKSKNLNSDAQKLYTLIWNQFIASQMTSIKYKSITVTAMADKFKLQNSERIVIFKGWTKILTEEKHINLDSTNLEKGSPLFIDKFLPVQKFTKPPPRFNEASLVRELEKKGIGRPSTYAAITSKIQERGYVTIKKNKFYAEKMGEILTIRLKKSFSDLIDYNFTANMEKKLDQIADNKISWKNVLNSFFYDFSKQLEQAKKIPEDGGMEPNIIVMTSIDCPVCYKKMGIKTAVTGVFLSCSGYNSEPKTRCKKTINLISLNEFNKNKKDKKENFKKIINRCHICNMTMDSYFINNKLKLHICGNNPSCIGYKIEKGKFNDGPTYLSQIIQCEKCHAEMTFKIGRFGKFFICINQDCKNTRKILSNGEISEPKLEPISFPKLLCKESNAWFVLREGVSGIFFAANTFPKSRETRSPLVEELFQFQHLLPEKIRYLAIGPQIDDEGNKTIVCFNRKTKEHYISSKKEGKFTNWVALFSDGKWLVNKK</sequence>
<dbReference type="NCBIfam" id="TIGR01051">
    <property type="entry name" value="topA_bact"/>
    <property type="match status" value="1"/>
</dbReference>
<reference evidence="14 15" key="1">
    <citation type="submission" date="2018-12" db="EMBL/GenBank/DDBJ databases">
        <authorList>
            <person name="Chong R.A."/>
        </authorList>
    </citation>
    <scope>NUCLEOTIDE SEQUENCE [LARGE SCALE GENOMIC DNA]</scope>
    <source>
        <strain evidence="14 15">Bca</strain>
    </source>
</reference>
<dbReference type="Pfam" id="PF08272">
    <property type="entry name" value="Zn_Ribbon_Topo"/>
    <property type="match status" value="2"/>
</dbReference>
<name>A0A4D6XS68_9GAMM</name>
<feature type="site" description="Interaction with DNA" evidence="11">
    <location>
        <position position="166"/>
    </location>
</feature>
<dbReference type="InterPro" id="IPR023405">
    <property type="entry name" value="Topo_IA_core_domain"/>
</dbReference>
<dbReference type="InterPro" id="IPR003602">
    <property type="entry name" value="Topo_IA_DNA-bd_dom"/>
</dbReference>
<dbReference type="CDD" id="cd00186">
    <property type="entry name" value="TOP1Ac"/>
    <property type="match status" value="1"/>
</dbReference>
<feature type="site" description="Interaction with DNA" evidence="11">
    <location>
        <position position="181"/>
    </location>
</feature>
<dbReference type="PROSITE" id="PS50880">
    <property type="entry name" value="TOPRIM"/>
    <property type="match status" value="1"/>
</dbReference>
<evidence type="ECO:0000256" key="10">
    <source>
        <dbReference type="ARBA" id="ARBA00023235"/>
    </source>
</evidence>
<dbReference type="InterPro" id="IPR000380">
    <property type="entry name" value="Topo_IA"/>
</dbReference>
<dbReference type="RefSeq" id="WP_158359402.1">
    <property type="nucleotide sequence ID" value="NZ_CP034879.1"/>
</dbReference>
<dbReference type="Proteomes" id="UP000298594">
    <property type="component" value="Chromosome"/>
</dbReference>
<dbReference type="Gene3D" id="1.10.460.10">
    <property type="entry name" value="Topoisomerase I, domain 2"/>
    <property type="match status" value="1"/>
</dbReference>
<comment type="subunit">
    <text evidence="11">Monomer.</text>
</comment>
<feature type="site" description="Interaction with DNA" evidence="11">
    <location>
        <position position="165"/>
    </location>
</feature>
<evidence type="ECO:0000256" key="8">
    <source>
        <dbReference type="ARBA" id="ARBA00023029"/>
    </source>
</evidence>
<evidence type="ECO:0000259" key="12">
    <source>
        <dbReference type="PROSITE" id="PS50880"/>
    </source>
</evidence>
<dbReference type="FunFam" id="3.30.65.10:FF:000002">
    <property type="entry name" value="DNA topoisomerase 1"/>
    <property type="match status" value="1"/>
</dbReference>
<proteinExistence type="inferred from homology"/>
<dbReference type="InterPro" id="IPR013263">
    <property type="entry name" value="TopoI_Znr_bac"/>
</dbReference>